<reference evidence="4" key="1">
    <citation type="submission" date="2021-04" db="EMBL/GenBank/DDBJ databases">
        <title>A novel Synergistetes isolate from a pyrite-forming mixed culture.</title>
        <authorList>
            <person name="Bunk B."/>
            <person name="Sproer C."/>
            <person name="Spring S."/>
            <person name="Pester M."/>
        </authorList>
    </citation>
    <scope>NUCLEOTIDE SEQUENCE [LARGE SCALE GENOMIC DNA]</scope>
    <source>
        <strain evidence="4">J.5.4.2-T.3.5.2</strain>
    </source>
</reference>
<evidence type="ECO:0000256" key="1">
    <source>
        <dbReference type="SAM" id="Coils"/>
    </source>
</evidence>
<dbReference type="AlphaFoldDB" id="A0A9Q7A5B1"/>
<protein>
    <submittedName>
        <fullName evidence="3">DUF3084 domain-containing protein</fullName>
    </submittedName>
</protein>
<dbReference type="KEGG" id="aram:KAR29_08905"/>
<feature type="coiled-coil region" evidence="1">
    <location>
        <begin position="83"/>
        <end position="180"/>
    </location>
</feature>
<organism evidence="3 4">
    <name type="scientific">Aminithiophilus ramosus</name>
    <dbReference type="NCBI Taxonomy" id="3029084"/>
    <lineage>
        <taxon>Bacteria</taxon>
        <taxon>Thermotogati</taxon>
        <taxon>Synergistota</taxon>
        <taxon>Synergistia</taxon>
        <taxon>Synergistales</taxon>
        <taxon>Aminithiophilaceae</taxon>
        <taxon>Aminithiophilus</taxon>
    </lineage>
</organism>
<keyword evidence="2" id="KW-1133">Transmembrane helix</keyword>
<feature type="transmembrane region" description="Helical" evidence="2">
    <location>
        <begin position="12"/>
        <end position="31"/>
    </location>
</feature>
<dbReference type="Gene3D" id="1.10.287.1490">
    <property type="match status" value="1"/>
</dbReference>
<evidence type="ECO:0000313" key="4">
    <source>
        <dbReference type="Proteomes" id="UP000671879"/>
    </source>
</evidence>
<keyword evidence="4" id="KW-1185">Reference proteome</keyword>
<dbReference type="EMBL" id="CP072943">
    <property type="protein sequence ID" value="QTX31485.1"/>
    <property type="molecule type" value="Genomic_DNA"/>
</dbReference>
<name>A0A9Q7A5B1_9BACT</name>
<keyword evidence="2" id="KW-0812">Transmembrane</keyword>
<keyword evidence="1" id="KW-0175">Coiled coil</keyword>
<evidence type="ECO:0000313" key="3">
    <source>
        <dbReference type="EMBL" id="QTX31485.1"/>
    </source>
</evidence>
<evidence type="ECO:0000256" key="2">
    <source>
        <dbReference type="SAM" id="Phobius"/>
    </source>
</evidence>
<proteinExistence type="predicted"/>
<dbReference type="RefSeq" id="WP_274372651.1">
    <property type="nucleotide sequence ID" value="NZ_CP072943.1"/>
</dbReference>
<gene>
    <name evidence="3" type="ORF">KAR29_08905</name>
</gene>
<dbReference type="Pfam" id="PF11283">
    <property type="entry name" value="DUF3084"/>
    <property type="match status" value="1"/>
</dbReference>
<dbReference type="Proteomes" id="UP000671879">
    <property type="component" value="Chromosome"/>
</dbReference>
<sequence length="393" mass="43539">MILTLGEMNWQLILSVLLVSSIVAYAGDRLGMRIGKKRISLFGLRPRDTSSIITAVTGLLIALGILAVLSVASDSVRTALFSMKYVQRQITELTGQLQESREEFVDMEQQLFESQSSLLTKQQELFDIEKRLEAAQSDLSDVRARLEQAESEKKRLEGETQTLKKNRKELESVVSGLKAEADGLREGLDEVREGHIVVFAGELLSQVPVPAGSRRHEVEVLIAEARNRARHFVALRFGGDVEDVRFNLSSSAESYLVETLTGSPHRLVLRFLAASNALRGETVSLDPRTYVSARVYGAGQILIEKIMPAGQNRQQVEESLYALLRQVNALAVSDGLLPDPLHKTVGNLTATEFFEAVESLSDRTSEARVVVVVDEETYSEGPVRVRLHVEDIP</sequence>
<feature type="transmembrane region" description="Helical" evidence="2">
    <location>
        <begin position="52"/>
        <end position="72"/>
    </location>
</feature>
<accession>A0A9Q7A5B1</accession>
<keyword evidence="2" id="KW-0472">Membrane</keyword>
<dbReference type="InterPro" id="IPR021435">
    <property type="entry name" value="DUF3084"/>
</dbReference>
<dbReference type="SUPFAM" id="SSF57997">
    <property type="entry name" value="Tropomyosin"/>
    <property type="match status" value="1"/>
</dbReference>